<dbReference type="GO" id="GO:0008104">
    <property type="term" value="P:intracellular protein localization"/>
    <property type="evidence" value="ECO:0007669"/>
    <property type="project" value="TreeGrafter"/>
</dbReference>
<dbReference type="GO" id="GO:0006887">
    <property type="term" value="P:exocytosis"/>
    <property type="evidence" value="ECO:0007669"/>
    <property type="project" value="InterPro"/>
</dbReference>
<keyword evidence="1" id="KW-0813">Transport</keyword>
<name>A0AAW0KA05_QUESU</name>
<dbReference type="GO" id="GO:0006893">
    <property type="term" value="P:Golgi to plasma membrane transport"/>
    <property type="evidence" value="ECO:0007669"/>
    <property type="project" value="TreeGrafter"/>
</dbReference>
<keyword evidence="3" id="KW-1185">Reference proteome</keyword>
<comment type="caution">
    <text evidence="2">The sequence shown here is derived from an EMBL/GenBank/DDBJ whole genome shotgun (WGS) entry which is preliminary data.</text>
</comment>
<dbReference type="GO" id="GO:0000145">
    <property type="term" value="C:exocyst"/>
    <property type="evidence" value="ECO:0007669"/>
    <property type="project" value="InterPro"/>
</dbReference>
<dbReference type="InterPro" id="IPR033961">
    <property type="entry name" value="Exo84"/>
</dbReference>
<organism evidence="2 3">
    <name type="scientific">Quercus suber</name>
    <name type="common">Cork oak</name>
    <dbReference type="NCBI Taxonomy" id="58331"/>
    <lineage>
        <taxon>Eukaryota</taxon>
        <taxon>Viridiplantae</taxon>
        <taxon>Streptophyta</taxon>
        <taxon>Embryophyta</taxon>
        <taxon>Tracheophyta</taxon>
        <taxon>Spermatophyta</taxon>
        <taxon>Magnoliopsida</taxon>
        <taxon>eudicotyledons</taxon>
        <taxon>Gunneridae</taxon>
        <taxon>Pentapetalae</taxon>
        <taxon>rosids</taxon>
        <taxon>fabids</taxon>
        <taxon>Fagales</taxon>
        <taxon>Fagaceae</taxon>
        <taxon>Quercus</taxon>
    </lineage>
</organism>
<evidence type="ECO:0000313" key="3">
    <source>
        <dbReference type="Proteomes" id="UP000237347"/>
    </source>
</evidence>
<sequence length="190" mass="21628">MTGKGIMHLCSELIKLKAASNEEFQRNIISNYSAFVEIFKQVLVRYAIYIFEEVEGVENELVELKNHVLTPKKLVKELVDGIYLEFLSEDTIESIIEEPACIDSPQPSELDALINDVSETLDLLLSENKIDEALDIMDLKDENFQRLKFEGNTPSDVLMLYNSAICERKAMLTHHLTLVAENPRRAAPEL</sequence>
<evidence type="ECO:0000313" key="2">
    <source>
        <dbReference type="EMBL" id="KAK7835723.1"/>
    </source>
</evidence>
<reference evidence="2 3" key="1">
    <citation type="journal article" date="2018" name="Sci. Data">
        <title>The draft genome sequence of cork oak.</title>
        <authorList>
            <person name="Ramos A.M."/>
            <person name="Usie A."/>
            <person name="Barbosa P."/>
            <person name="Barros P.M."/>
            <person name="Capote T."/>
            <person name="Chaves I."/>
            <person name="Simoes F."/>
            <person name="Abreu I."/>
            <person name="Carrasquinho I."/>
            <person name="Faro C."/>
            <person name="Guimaraes J.B."/>
            <person name="Mendonca D."/>
            <person name="Nobrega F."/>
            <person name="Rodrigues L."/>
            <person name="Saibo N.J.M."/>
            <person name="Varela M.C."/>
            <person name="Egas C."/>
            <person name="Matos J."/>
            <person name="Miguel C.M."/>
            <person name="Oliveira M.M."/>
            <person name="Ricardo C.P."/>
            <person name="Goncalves S."/>
        </authorList>
    </citation>
    <scope>NUCLEOTIDE SEQUENCE [LARGE SCALE GENOMIC DNA]</scope>
    <source>
        <strain evidence="3">cv. HL8</strain>
    </source>
</reference>
<evidence type="ECO:0000256" key="1">
    <source>
        <dbReference type="ARBA" id="ARBA00022448"/>
    </source>
</evidence>
<dbReference type="AlphaFoldDB" id="A0AAW0KA05"/>
<dbReference type="EMBL" id="PKMF04000366">
    <property type="protein sequence ID" value="KAK7835723.1"/>
    <property type="molecule type" value="Genomic_DNA"/>
</dbReference>
<protein>
    <submittedName>
        <fullName evidence="2">Exocyst complex component exo84c</fullName>
    </submittedName>
</protein>
<proteinExistence type="predicted"/>
<dbReference type="PANTHER" id="PTHR21426">
    <property type="entry name" value="EXOCYST COMPLEX COMPONENT 8"/>
    <property type="match status" value="1"/>
</dbReference>
<dbReference type="PANTHER" id="PTHR21426:SF13">
    <property type="entry name" value="OS08G0566700 PROTEIN"/>
    <property type="match status" value="1"/>
</dbReference>
<gene>
    <name evidence="2" type="primary">EXO84C_1</name>
    <name evidence="2" type="ORF">CFP56_023259</name>
</gene>
<accession>A0AAW0KA05</accession>
<dbReference type="Proteomes" id="UP000237347">
    <property type="component" value="Unassembled WGS sequence"/>
</dbReference>